<comment type="caution">
    <text evidence="1">The sequence shown here is derived from an EMBL/GenBank/DDBJ whole genome shotgun (WGS) entry which is preliminary data.</text>
</comment>
<name>A0ABR8FHY8_9NOST</name>
<gene>
    <name evidence="1" type="ORF">H6G59_18565</name>
</gene>
<organism evidence="1 2">
    <name type="scientific">Anabaena lutea FACHB-196</name>
    <dbReference type="NCBI Taxonomy" id="2692881"/>
    <lineage>
        <taxon>Bacteria</taxon>
        <taxon>Bacillati</taxon>
        <taxon>Cyanobacteriota</taxon>
        <taxon>Cyanophyceae</taxon>
        <taxon>Nostocales</taxon>
        <taxon>Nostocaceae</taxon>
        <taxon>Anabaena</taxon>
    </lineage>
</organism>
<reference evidence="1 2" key="1">
    <citation type="journal article" date="2020" name="ISME J.">
        <title>Comparative genomics reveals insights into cyanobacterial evolution and habitat adaptation.</title>
        <authorList>
            <person name="Chen M.Y."/>
            <person name="Teng W.K."/>
            <person name="Zhao L."/>
            <person name="Hu C.X."/>
            <person name="Zhou Y.K."/>
            <person name="Han B.P."/>
            <person name="Song L.R."/>
            <person name="Shu W.S."/>
        </authorList>
    </citation>
    <scope>NUCLEOTIDE SEQUENCE [LARGE SCALE GENOMIC DNA]</scope>
    <source>
        <strain evidence="1 2">FACHB-196</strain>
    </source>
</reference>
<evidence type="ECO:0000313" key="1">
    <source>
        <dbReference type="EMBL" id="MBD2569862.1"/>
    </source>
</evidence>
<dbReference type="Proteomes" id="UP000640531">
    <property type="component" value="Unassembled WGS sequence"/>
</dbReference>
<keyword evidence="2" id="KW-1185">Reference proteome</keyword>
<protein>
    <recommendedName>
        <fullName evidence="3">PIN domain-containing protein</fullName>
    </recommendedName>
</protein>
<dbReference type="EMBL" id="JACJST010000018">
    <property type="protein sequence ID" value="MBD2569862.1"/>
    <property type="molecule type" value="Genomic_DNA"/>
</dbReference>
<dbReference type="RefSeq" id="WP_190717050.1">
    <property type="nucleotide sequence ID" value="NZ_JACJST010000018.1"/>
</dbReference>
<evidence type="ECO:0000313" key="2">
    <source>
        <dbReference type="Proteomes" id="UP000640531"/>
    </source>
</evidence>
<sequence length="187" mass="21409">MVAKVNSQRLVIDASVARSAGDKNATFPQSVHCREFLLAVLDICHQIVMTPAIKAEWDKHQSSYARKWQIQMISRKKWNYLEISINDSLWTEIESIAANVSNKRIAEMTKDLCLIEAALATDKIVISLDDNTARKFFSEASVKIDELKDIVWVNPDKVDEEQPIEWLRNGAKVESDRLLMNYSDKKI</sequence>
<accession>A0ABR8FHY8</accession>
<evidence type="ECO:0008006" key="3">
    <source>
        <dbReference type="Google" id="ProtNLM"/>
    </source>
</evidence>
<proteinExistence type="predicted"/>